<gene>
    <name evidence="1" type="ORF">PR017_05525</name>
</gene>
<dbReference type="Proteomes" id="UP000249499">
    <property type="component" value="Chromosome"/>
</dbReference>
<dbReference type="EMBL" id="CP117255">
    <property type="protein sequence ID" value="WFR96585.1"/>
    <property type="molecule type" value="Genomic_DNA"/>
</dbReference>
<dbReference type="RefSeq" id="WP_111220661.1">
    <property type="nucleotide sequence ID" value="NZ_CP117255.1"/>
</dbReference>
<organism evidence="1 2">
    <name type="scientific">Rhizobium tumorigenes</name>
    <dbReference type="NCBI Taxonomy" id="2041385"/>
    <lineage>
        <taxon>Bacteria</taxon>
        <taxon>Pseudomonadati</taxon>
        <taxon>Pseudomonadota</taxon>
        <taxon>Alphaproteobacteria</taxon>
        <taxon>Hyphomicrobiales</taxon>
        <taxon>Rhizobiaceae</taxon>
        <taxon>Rhizobium/Agrobacterium group</taxon>
        <taxon>Rhizobium</taxon>
    </lineage>
</organism>
<sequence length="74" mass="8226">MANETSKSREEAEIAFAGTQTHFYARGQAAEELDAMVADRESKTARLREARLAKDRRDMIAATAARLQKRSAKA</sequence>
<dbReference type="AlphaFoldDB" id="A0AAF1KKM7"/>
<protein>
    <submittedName>
        <fullName evidence="1">Uncharacterized protein</fullName>
    </submittedName>
</protein>
<evidence type="ECO:0000313" key="1">
    <source>
        <dbReference type="EMBL" id="WFR96585.1"/>
    </source>
</evidence>
<keyword evidence="2" id="KW-1185">Reference proteome</keyword>
<reference evidence="2" key="2">
    <citation type="journal article" date="2023" name="MicrobiologyOpen">
        <title>Genomics of the tumorigenes clade of the family Rhizobiaceae and description of Rhizobium rhododendri sp. nov.</title>
        <authorList>
            <person name="Kuzmanovic N."/>
            <person name="diCenzo G.C."/>
            <person name="Bunk B."/>
            <person name="Sproeer C."/>
            <person name="Fruehling A."/>
            <person name="Neumann-Schaal M."/>
            <person name="Overmann J."/>
            <person name="Smalla K."/>
        </authorList>
    </citation>
    <scope>NUCLEOTIDE SEQUENCE [LARGE SCALE GENOMIC DNA]</scope>
    <source>
        <strain evidence="2">1078</strain>
    </source>
</reference>
<accession>A0AAF1KKM7</accession>
<name>A0AAF1KKM7_9HYPH</name>
<reference evidence="1 2" key="1">
    <citation type="journal article" date="2018" name="Sci. Rep.">
        <title>Rhizobium tumorigenes sp. nov., a novel plant tumorigenic bacterium isolated from cane gall tumors on thornless blackberry.</title>
        <authorList>
            <person name="Kuzmanovi N."/>
            <person name="Smalla K."/>
            <person name="Gronow S."/>
            <person name="PuBawska J."/>
        </authorList>
    </citation>
    <scope>NUCLEOTIDE SEQUENCE [LARGE SCALE GENOMIC DNA]</scope>
    <source>
        <strain evidence="1 2">1078</strain>
    </source>
</reference>
<dbReference type="KEGG" id="rtu:PR017_05525"/>
<proteinExistence type="predicted"/>
<evidence type="ECO:0000313" key="2">
    <source>
        <dbReference type="Proteomes" id="UP000249499"/>
    </source>
</evidence>